<protein>
    <submittedName>
        <fullName evidence="3">Hydrolase</fullName>
    </submittedName>
</protein>
<comment type="similarity">
    <text evidence="1">Belongs to the esterase D family.</text>
</comment>
<dbReference type="Gene3D" id="3.40.50.1820">
    <property type="entry name" value="alpha/beta hydrolase"/>
    <property type="match status" value="1"/>
</dbReference>
<name>A0A1X0W9F1_9GAMM</name>
<gene>
    <name evidence="3" type="ORF">BS640_21380</name>
</gene>
<dbReference type="InterPro" id="IPR052558">
    <property type="entry name" value="Siderophore_Hydrolase_D"/>
</dbReference>
<proteinExistence type="inferred from homology"/>
<dbReference type="Pfam" id="PF00756">
    <property type="entry name" value="Esterase"/>
    <property type="match status" value="1"/>
</dbReference>
<keyword evidence="4" id="KW-1185">Reference proteome</keyword>
<comment type="caution">
    <text evidence="3">The sequence shown here is derived from an EMBL/GenBank/DDBJ whole genome shotgun (WGS) entry which is preliminary data.</text>
</comment>
<dbReference type="InterPro" id="IPR029058">
    <property type="entry name" value="AB_hydrolase_fold"/>
</dbReference>
<evidence type="ECO:0000256" key="1">
    <source>
        <dbReference type="ARBA" id="ARBA00005622"/>
    </source>
</evidence>
<dbReference type="Proteomes" id="UP000192536">
    <property type="component" value="Unassembled WGS sequence"/>
</dbReference>
<evidence type="ECO:0000313" key="3">
    <source>
        <dbReference type="EMBL" id="ORJ23428.1"/>
    </source>
</evidence>
<dbReference type="InterPro" id="IPR000801">
    <property type="entry name" value="Esterase-like"/>
</dbReference>
<dbReference type="SUPFAM" id="SSF53474">
    <property type="entry name" value="alpha/beta-Hydrolases"/>
    <property type="match status" value="1"/>
</dbReference>
<keyword evidence="2 3" id="KW-0378">Hydrolase</keyword>
<dbReference type="AlphaFoldDB" id="A0A1X0W9F1"/>
<dbReference type="PANTHER" id="PTHR40841">
    <property type="entry name" value="SIDEROPHORE TRIACETYLFUSARININE C ESTERASE"/>
    <property type="match status" value="1"/>
</dbReference>
<accession>A0A1X0W9F1</accession>
<dbReference type="EMBL" id="MRWE01000054">
    <property type="protein sequence ID" value="ORJ23428.1"/>
    <property type="molecule type" value="Genomic_DNA"/>
</dbReference>
<organism evidence="3 4">
    <name type="scientific">Rouxiella badensis</name>
    <dbReference type="NCBI Taxonomy" id="1646377"/>
    <lineage>
        <taxon>Bacteria</taxon>
        <taxon>Pseudomonadati</taxon>
        <taxon>Pseudomonadota</taxon>
        <taxon>Gammaproteobacteria</taxon>
        <taxon>Enterobacterales</taxon>
        <taxon>Yersiniaceae</taxon>
        <taxon>Rouxiella</taxon>
    </lineage>
</organism>
<dbReference type="GO" id="GO:0016788">
    <property type="term" value="F:hydrolase activity, acting on ester bonds"/>
    <property type="evidence" value="ECO:0007669"/>
    <property type="project" value="TreeGrafter"/>
</dbReference>
<evidence type="ECO:0000313" key="4">
    <source>
        <dbReference type="Proteomes" id="UP000192536"/>
    </source>
</evidence>
<dbReference type="RefSeq" id="WP_084913285.1">
    <property type="nucleotide sequence ID" value="NZ_CP114062.1"/>
</dbReference>
<dbReference type="GeneID" id="93565098"/>
<dbReference type="PANTHER" id="PTHR40841:SF2">
    <property type="entry name" value="SIDEROPHORE-DEGRADING ESTERASE (EUROFUNG)"/>
    <property type="match status" value="1"/>
</dbReference>
<dbReference type="STRING" id="1646377.BS640_21380"/>
<evidence type="ECO:0000256" key="2">
    <source>
        <dbReference type="ARBA" id="ARBA00022801"/>
    </source>
</evidence>
<sequence>MSNLLSSRKYPRIAPLLIAFFLTLFYTVNGYARPDMTPLGPNIADKGSAYYHFSVSTFDSADGRRHYKVWTGVPDKSAPPSGYPVLYLLDGNAAMDKLSEPVLKQLSAGTPPIIVAVGYQTPLPFEVNARAYDYTPPVRESHHQDLHGRENGGAQVFRHLLEKTIVPGVEKGLKIDPAKRGLWGHSYGGVFVLDTYLSSSSLFSRYYSTSPSLNRDYAVLVDRLGEIKKADFCNKSLSLYEGDDTPGKNIKSETAPEVLLKLRNTLAALHNQGLPVSYWSDPLLSHGQMFNASLPRALLNIAAEQQSNLKSTCP</sequence>
<reference evidence="3 4" key="1">
    <citation type="journal article" date="2017" name="Int. J. Syst. Evol. Microbiol.">
        <title>Rouxiella badensis sp. nov. and Rouxiella silvae sp. nov. isolated from peat bog soil in Germany and emendation of the genus description.</title>
        <authorList>
            <person name="Le Fleche-Mateos A."/>
            <person name="Kugler J.H."/>
            <person name="Hansen S.H."/>
            <person name="Syldatk C."/>
            <person name="Hausmann R."/>
            <person name="Lomprez F."/>
            <person name="Vandenbogaert M."/>
            <person name="Manuguerra J.C."/>
            <person name="Grimont P.A."/>
        </authorList>
    </citation>
    <scope>NUCLEOTIDE SEQUENCE [LARGE SCALE GENOMIC DNA]</scope>
    <source>
        <strain evidence="3 4">DSM 100043</strain>
    </source>
</reference>